<dbReference type="PANTHER" id="PTHR48079:SF9">
    <property type="entry name" value="PUTATIVE-RELATED"/>
    <property type="match status" value="1"/>
</dbReference>
<evidence type="ECO:0000259" key="1">
    <source>
        <dbReference type="Pfam" id="PF01370"/>
    </source>
</evidence>
<protein>
    <submittedName>
        <fullName evidence="2">NAD-dependent epimerase/dehydratase</fullName>
    </submittedName>
</protein>
<reference evidence="2 3" key="1">
    <citation type="submission" date="2017-03" db="EMBL/GenBank/DDBJ databases">
        <title>Widespread Adenine N6-methylation of Active Genes in Fungi.</title>
        <authorList>
            <consortium name="DOE Joint Genome Institute"/>
            <person name="Mondo S.J."/>
            <person name="Dannebaum R.O."/>
            <person name="Kuo R.C."/>
            <person name="Louie K.B."/>
            <person name="Bewick A.J."/>
            <person name="Labutti K."/>
            <person name="Haridas S."/>
            <person name="Kuo A."/>
            <person name="Salamov A."/>
            <person name="Ahrendt S.R."/>
            <person name="Lau R."/>
            <person name="Bowen B.P."/>
            <person name="Lipzen A."/>
            <person name="Sullivan W."/>
            <person name="Andreopoulos W.B."/>
            <person name="Clum A."/>
            <person name="Lindquist E."/>
            <person name="Daum C."/>
            <person name="Northen T.R."/>
            <person name="Ramamoorthy G."/>
            <person name="Schmitz R.J."/>
            <person name="Gryganskyi A."/>
            <person name="Culley D."/>
            <person name="Magnuson J."/>
            <person name="James T.Y."/>
            <person name="O'Malley M.A."/>
            <person name="Stajich J.E."/>
            <person name="Spatafora J.W."/>
            <person name="Visel A."/>
            <person name="Grigoriev I.V."/>
        </authorList>
    </citation>
    <scope>NUCLEOTIDE SEQUENCE [LARGE SCALE GENOMIC DNA]</scope>
    <source>
        <strain evidence="2 3">NRRL Y-17943</strain>
    </source>
</reference>
<evidence type="ECO:0000313" key="3">
    <source>
        <dbReference type="Proteomes" id="UP000193218"/>
    </source>
</evidence>
<evidence type="ECO:0000313" key="2">
    <source>
        <dbReference type="EMBL" id="ORX39125.1"/>
    </source>
</evidence>
<dbReference type="GO" id="GO:0005737">
    <property type="term" value="C:cytoplasm"/>
    <property type="evidence" value="ECO:0007669"/>
    <property type="project" value="TreeGrafter"/>
</dbReference>
<dbReference type="Pfam" id="PF01370">
    <property type="entry name" value="Epimerase"/>
    <property type="match status" value="1"/>
</dbReference>
<dbReference type="CDD" id="cd05262">
    <property type="entry name" value="SDR_a7"/>
    <property type="match status" value="1"/>
</dbReference>
<dbReference type="FunCoup" id="A0A1Y1UPQ9">
    <property type="interactions" value="15"/>
</dbReference>
<dbReference type="EMBL" id="NBSH01000003">
    <property type="protein sequence ID" value="ORX39125.1"/>
    <property type="molecule type" value="Genomic_DNA"/>
</dbReference>
<dbReference type="InterPro" id="IPR051783">
    <property type="entry name" value="NAD(P)-dependent_oxidoreduct"/>
</dbReference>
<dbReference type="GeneID" id="33556860"/>
<dbReference type="RefSeq" id="XP_021872988.1">
    <property type="nucleotide sequence ID" value="XM_022015052.1"/>
</dbReference>
<dbReference type="InParanoid" id="A0A1Y1UPQ9"/>
<gene>
    <name evidence="2" type="ORF">BD324DRAFT_618582</name>
</gene>
<organism evidence="2 3">
    <name type="scientific">Kockovaella imperatae</name>
    <dbReference type="NCBI Taxonomy" id="4999"/>
    <lineage>
        <taxon>Eukaryota</taxon>
        <taxon>Fungi</taxon>
        <taxon>Dikarya</taxon>
        <taxon>Basidiomycota</taxon>
        <taxon>Agaricomycotina</taxon>
        <taxon>Tremellomycetes</taxon>
        <taxon>Tremellales</taxon>
        <taxon>Cuniculitremaceae</taxon>
        <taxon>Kockovaella</taxon>
    </lineage>
</organism>
<dbReference type="Proteomes" id="UP000193218">
    <property type="component" value="Unassembled WGS sequence"/>
</dbReference>
<keyword evidence="3" id="KW-1185">Reference proteome</keyword>
<dbReference type="OrthoDB" id="10000533at2759"/>
<dbReference type="PANTHER" id="PTHR48079">
    <property type="entry name" value="PROTEIN YEEZ"/>
    <property type="match status" value="1"/>
</dbReference>
<dbReference type="AlphaFoldDB" id="A0A1Y1UPQ9"/>
<name>A0A1Y1UPQ9_9TREE</name>
<feature type="domain" description="NAD-dependent epimerase/dehydratase" evidence="1">
    <location>
        <begin position="3"/>
        <end position="213"/>
    </location>
</feature>
<comment type="caution">
    <text evidence="2">The sequence shown here is derived from an EMBL/GenBank/DDBJ whole genome shotgun (WGS) entry which is preliminary data.</text>
</comment>
<accession>A0A1Y1UPQ9</accession>
<dbReference type="GO" id="GO:0004029">
    <property type="term" value="F:aldehyde dehydrogenase (NAD+) activity"/>
    <property type="evidence" value="ECO:0007669"/>
    <property type="project" value="TreeGrafter"/>
</dbReference>
<proteinExistence type="predicted"/>
<sequence length="296" mass="31570">MRIFLTGASGFIGSYLTKELIAHGHTVIGLARSDASARKVQVNGATPLRGDLNDLEILASGAREADAVIHCAFIHDFDNPNFDIHRNAAVDVAAFRAMAEAIKGTDKPIISTNGTLGAAVGATLTEDTPKEDGNYRKPPEDLVAELGRQGTRAILIRLPPTVHGVGDVNFVAIMIATAKRLGYSQYVGSGESHWPTVNVKDAVTLYRMAIEQPLPAGTVLHGIDGHVKTKDIAEMIGRKLGVPTKSVSAEEALSQLGFIGLALSLDNPVTKEKTMAATGWQPSHIGLLEDLDKNYF</sequence>
<dbReference type="InterPro" id="IPR036291">
    <property type="entry name" value="NAD(P)-bd_dom_sf"/>
</dbReference>
<dbReference type="SUPFAM" id="SSF51735">
    <property type="entry name" value="NAD(P)-binding Rossmann-fold domains"/>
    <property type="match status" value="1"/>
</dbReference>
<dbReference type="STRING" id="4999.A0A1Y1UPQ9"/>
<dbReference type="InterPro" id="IPR001509">
    <property type="entry name" value="Epimerase_deHydtase"/>
</dbReference>
<dbReference type="Gene3D" id="3.40.50.720">
    <property type="entry name" value="NAD(P)-binding Rossmann-like Domain"/>
    <property type="match status" value="1"/>
</dbReference>